<dbReference type="EMBL" id="JPMD01000049">
    <property type="protein sequence ID" value="KEZ85003.1"/>
    <property type="molecule type" value="Genomic_DNA"/>
</dbReference>
<feature type="transmembrane region" description="Helical" evidence="6">
    <location>
        <begin position="12"/>
        <end position="31"/>
    </location>
</feature>
<reference evidence="8" key="2">
    <citation type="submission" date="2019-04" db="EMBL/GenBank/DDBJ databases">
        <title>Evolution of Biomass-Degrading Anaerobic Consortia Revealed by Metagenomics.</title>
        <authorList>
            <person name="Peng X."/>
        </authorList>
    </citation>
    <scope>NUCLEOTIDE SEQUENCE</scope>
    <source>
        <strain evidence="8">SIG254</strain>
    </source>
</reference>
<dbReference type="EMBL" id="SVCM01000132">
    <property type="protein sequence ID" value="MBE6060809.1"/>
    <property type="molecule type" value="Genomic_DNA"/>
</dbReference>
<feature type="transmembrane region" description="Helical" evidence="6">
    <location>
        <begin position="68"/>
        <end position="90"/>
    </location>
</feature>
<comment type="caution">
    <text evidence="7">The sequence shown here is derived from an EMBL/GenBank/DDBJ whole genome shotgun (WGS) entry which is preliminary data.</text>
</comment>
<keyword evidence="9" id="KW-1185">Reference proteome</keyword>
<gene>
    <name evidence="8" type="ORF">E7215_11645</name>
    <name evidence="7" type="ORF">IO99_17190</name>
</gene>
<reference evidence="7 9" key="1">
    <citation type="submission" date="2014-07" db="EMBL/GenBank/DDBJ databases">
        <title>Draft genome of Clostridium sulfidigenes 113A isolated from sediments associated with methane hydrate from Krishna Godavari basin.</title>
        <authorList>
            <person name="Honkalas V.S."/>
            <person name="Dabir A.P."/>
            <person name="Arora P."/>
            <person name="Dhakephalkar P.K."/>
        </authorList>
    </citation>
    <scope>NUCLEOTIDE SEQUENCE [LARGE SCALE GENOMIC DNA]</scope>
    <source>
        <strain evidence="7 9">113A</strain>
    </source>
</reference>
<feature type="transmembrane region" description="Helical" evidence="6">
    <location>
        <begin position="37"/>
        <end position="56"/>
    </location>
</feature>
<evidence type="ECO:0000313" key="7">
    <source>
        <dbReference type="EMBL" id="KEZ85003.1"/>
    </source>
</evidence>
<feature type="transmembrane region" description="Helical" evidence="6">
    <location>
        <begin position="96"/>
        <end position="116"/>
    </location>
</feature>
<dbReference type="Proteomes" id="UP000028542">
    <property type="component" value="Unassembled WGS sequence"/>
</dbReference>
<evidence type="ECO:0000256" key="2">
    <source>
        <dbReference type="ARBA" id="ARBA00022475"/>
    </source>
</evidence>
<keyword evidence="3 6" id="KW-0812">Transmembrane</keyword>
<sequence length="124" mass="13974">MNKECSEVIKLVGLFDSIIGIIVSLILMLFFNWISWFFLLGIICSFVNFIINSLTTEMIIMKDKRFKGLLILLSYIVRIGLVCGISLAIIKKSEVSFFIFIAGYTAQLLAILCYGFSLKSQKGV</sequence>
<evidence type="ECO:0008006" key="10">
    <source>
        <dbReference type="Google" id="ProtNLM"/>
    </source>
</evidence>
<name>A0A084J7R9_9CLOT</name>
<protein>
    <recommendedName>
        <fullName evidence="10">ATP synthase subunit I</fullName>
    </recommendedName>
</protein>
<evidence type="ECO:0000313" key="8">
    <source>
        <dbReference type="EMBL" id="MBE6060809.1"/>
    </source>
</evidence>
<organism evidence="7 9">
    <name type="scientific">Clostridium sulfidigenes</name>
    <dbReference type="NCBI Taxonomy" id="318464"/>
    <lineage>
        <taxon>Bacteria</taxon>
        <taxon>Bacillati</taxon>
        <taxon>Bacillota</taxon>
        <taxon>Clostridia</taxon>
        <taxon>Eubacteriales</taxon>
        <taxon>Clostridiaceae</taxon>
        <taxon>Clostridium</taxon>
    </lineage>
</organism>
<dbReference type="InterPro" id="IPR005598">
    <property type="entry name" value="ATP_synth_I"/>
</dbReference>
<evidence type="ECO:0000256" key="1">
    <source>
        <dbReference type="ARBA" id="ARBA00004651"/>
    </source>
</evidence>
<evidence type="ECO:0000256" key="3">
    <source>
        <dbReference type="ARBA" id="ARBA00022692"/>
    </source>
</evidence>
<keyword evidence="5 6" id="KW-0472">Membrane</keyword>
<evidence type="ECO:0000256" key="5">
    <source>
        <dbReference type="ARBA" id="ARBA00023136"/>
    </source>
</evidence>
<keyword evidence="2" id="KW-1003">Cell membrane</keyword>
<evidence type="ECO:0000256" key="4">
    <source>
        <dbReference type="ARBA" id="ARBA00022989"/>
    </source>
</evidence>
<dbReference type="AlphaFoldDB" id="A0A084J7R9"/>
<keyword evidence="4 6" id="KW-1133">Transmembrane helix</keyword>
<dbReference type="Pfam" id="PF03899">
    <property type="entry name" value="ATP-synt_I"/>
    <property type="match status" value="1"/>
</dbReference>
<dbReference type="Proteomes" id="UP000768462">
    <property type="component" value="Unassembled WGS sequence"/>
</dbReference>
<dbReference type="RefSeq" id="WP_035135386.1">
    <property type="nucleotide sequence ID" value="NZ_JBQHQR010000011.1"/>
</dbReference>
<evidence type="ECO:0000256" key="6">
    <source>
        <dbReference type="SAM" id="Phobius"/>
    </source>
</evidence>
<dbReference type="eggNOG" id="ENOG50324B0">
    <property type="taxonomic scope" value="Bacteria"/>
</dbReference>
<dbReference type="GO" id="GO:0005886">
    <property type="term" value="C:plasma membrane"/>
    <property type="evidence" value="ECO:0007669"/>
    <property type="project" value="UniProtKB-SubCell"/>
</dbReference>
<accession>A0A084J7R9</accession>
<dbReference type="STRING" id="318464.IO99_17190"/>
<comment type="subcellular location">
    <subcellularLocation>
        <location evidence="1">Cell membrane</location>
        <topology evidence="1">Multi-pass membrane protein</topology>
    </subcellularLocation>
</comment>
<proteinExistence type="predicted"/>
<evidence type="ECO:0000313" key="9">
    <source>
        <dbReference type="Proteomes" id="UP000028542"/>
    </source>
</evidence>